<dbReference type="AlphaFoldDB" id="A0A9W9ZUR8"/>
<accession>A0A9W9ZUR8</accession>
<reference evidence="1" key="1">
    <citation type="submission" date="2023-01" db="EMBL/GenBank/DDBJ databases">
        <title>Genome assembly of the deep-sea coral Lophelia pertusa.</title>
        <authorList>
            <person name="Herrera S."/>
            <person name="Cordes E."/>
        </authorList>
    </citation>
    <scope>NUCLEOTIDE SEQUENCE</scope>
    <source>
        <strain evidence="1">USNM1676648</strain>
        <tissue evidence="1">Polyp</tissue>
    </source>
</reference>
<evidence type="ECO:0000313" key="2">
    <source>
        <dbReference type="Proteomes" id="UP001163046"/>
    </source>
</evidence>
<keyword evidence="2" id="KW-1185">Reference proteome</keyword>
<proteinExistence type="predicted"/>
<evidence type="ECO:0000313" key="1">
    <source>
        <dbReference type="EMBL" id="KAJ7388233.1"/>
    </source>
</evidence>
<name>A0A9W9ZUR8_9CNID</name>
<dbReference type="EMBL" id="MU825545">
    <property type="protein sequence ID" value="KAJ7388233.1"/>
    <property type="molecule type" value="Genomic_DNA"/>
</dbReference>
<gene>
    <name evidence="1" type="ORF">OS493_039067</name>
</gene>
<sequence>MEVRADQLKKITQAKHMEERNLLQQSPVVPVASGLCFHCASLCMVNPVHQIGVSCASDLVFLVHQIGVFLCSRLVFVELFLCIRFDFPMCHRTLVSLPCIHADKDQATSME</sequence>
<dbReference type="Proteomes" id="UP001163046">
    <property type="component" value="Unassembled WGS sequence"/>
</dbReference>
<protein>
    <submittedName>
        <fullName evidence="1">Uncharacterized protein</fullName>
    </submittedName>
</protein>
<organism evidence="1 2">
    <name type="scientific">Desmophyllum pertusum</name>
    <dbReference type="NCBI Taxonomy" id="174260"/>
    <lineage>
        <taxon>Eukaryota</taxon>
        <taxon>Metazoa</taxon>
        <taxon>Cnidaria</taxon>
        <taxon>Anthozoa</taxon>
        <taxon>Hexacorallia</taxon>
        <taxon>Scleractinia</taxon>
        <taxon>Caryophylliina</taxon>
        <taxon>Caryophylliidae</taxon>
        <taxon>Desmophyllum</taxon>
    </lineage>
</organism>
<comment type="caution">
    <text evidence="1">The sequence shown here is derived from an EMBL/GenBank/DDBJ whole genome shotgun (WGS) entry which is preliminary data.</text>
</comment>